<feature type="compositionally biased region" description="Low complexity" evidence="1">
    <location>
        <begin position="112"/>
        <end position="123"/>
    </location>
</feature>
<feature type="region of interest" description="Disordered" evidence="1">
    <location>
        <begin position="151"/>
        <end position="253"/>
    </location>
</feature>
<proteinExistence type="predicted"/>
<dbReference type="Proteomes" id="UP000717515">
    <property type="component" value="Unassembled WGS sequence"/>
</dbReference>
<evidence type="ECO:0000256" key="1">
    <source>
        <dbReference type="SAM" id="MobiDB-lite"/>
    </source>
</evidence>
<sequence length="366" mass="40978">MFIVKRCGQQGRYTANQSQKRKESLPVHPVTEVDEERMDGEEVEEEDVEEEEAEEDEPLQDNRRKRVRFSGLSGVGSKVMNENASDSSTNTNVACEVRIIPQTISREAVIESSDTSCSRASTSKKSFGPTDTNSPSSVWAHVTQEHFQHLSTASVEKEKQKRTSKAKAKGQRKVKNKQPLERRALSPEEAVGRDCDDENRDAIEFDDNLSEDDEDGTLPPVMKTKAAKSDDTAMLGEEGEEDDLDESAVPSAQAHIRTREDVVREKNLGHKSGNMSASTRRQYLTALEAFKSFCDDTYAADGRSRYEVYEDKVLVYFQDVLFQRTVEKTFKNVKELARANVPVCFKSSQAIPVDPETDAGIANSSY</sequence>
<feature type="compositionally biased region" description="Basic residues" evidence="1">
    <location>
        <begin position="162"/>
        <end position="176"/>
    </location>
</feature>
<comment type="caution">
    <text evidence="2">The sequence shown here is derived from an EMBL/GenBank/DDBJ whole genome shotgun (WGS) entry which is preliminary data.</text>
</comment>
<dbReference type="AlphaFoldDB" id="A0A9P7ZW56"/>
<feature type="compositionally biased region" description="Basic and acidic residues" evidence="1">
    <location>
        <begin position="178"/>
        <end position="194"/>
    </location>
</feature>
<feature type="compositionally biased region" description="Acidic residues" evidence="1">
    <location>
        <begin position="195"/>
        <end position="216"/>
    </location>
</feature>
<protein>
    <submittedName>
        <fullName evidence="2">Uncharacterized protein</fullName>
    </submittedName>
</protein>
<evidence type="ECO:0000313" key="2">
    <source>
        <dbReference type="EMBL" id="KAG9319217.1"/>
    </source>
</evidence>
<feature type="compositionally biased region" description="Acidic residues" evidence="1">
    <location>
        <begin position="237"/>
        <end position="246"/>
    </location>
</feature>
<feature type="compositionally biased region" description="Polar residues" evidence="1">
    <location>
        <begin position="80"/>
        <end position="90"/>
    </location>
</feature>
<feature type="compositionally biased region" description="Acidic residues" evidence="1">
    <location>
        <begin position="32"/>
        <end position="59"/>
    </location>
</feature>
<organism evidence="2 3">
    <name type="scientific">Mortierella alpina</name>
    <name type="common">Oleaginous fungus</name>
    <name type="synonym">Mortierella renispora</name>
    <dbReference type="NCBI Taxonomy" id="64518"/>
    <lineage>
        <taxon>Eukaryota</taxon>
        <taxon>Fungi</taxon>
        <taxon>Fungi incertae sedis</taxon>
        <taxon>Mucoromycota</taxon>
        <taxon>Mortierellomycotina</taxon>
        <taxon>Mortierellomycetes</taxon>
        <taxon>Mortierellales</taxon>
        <taxon>Mortierellaceae</taxon>
        <taxon>Mortierella</taxon>
    </lineage>
</organism>
<dbReference type="EMBL" id="JAIFTL010000541">
    <property type="protein sequence ID" value="KAG9319217.1"/>
    <property type="molecule type" value="Genomic_DNA"/>
</dbReference>
<feature type="region of interest" description="Disordered" evidence="1">
    <location>
        <begin position="1"/>
        <end position="90"/>
    </location>
</feature>
<accession>A0A9P7ZW56</accession>
<name>A0A9P7ZW56_MORAP</name>
<reference evidence="2" key="1">
    <citation type="submission" date="2021-07" db="EMBL/GenBank/DDBJ databases">
        <title>Draft genome of Mortierella alpina, strain LL118, isolated from an aspen leaf litter sample.</title>
        <authorList>
            <person name="Yang S."/>
            <person name="Vinatzer B.A."/>
        </authorList>
    </citation>
    <scope>NUCLEOTIDE SEQUENCE</scope>
    <source>
        <strain evidence="2">LL118</strain>
    </source>
</reference>
<gene>
    <name evidence="2" type="ORF">KVV02_002589</name>
</gene>
<feature type="region of interest" description="Disordered" evidence="1">
    <location>
        <begin position="109"/>
        <end position="139"/>
    </location>
</feature>
<evidence type="ECO:0000313" key="3">
    <source>
        <dbReference type="Proteomes" id="UP000717515"/>
    </source>
</evidence>